<dbReference type="Proteomes" id="UP001391051">
    <property type="component" value="Unassembled WGS sequence"/>
</dbReference>
<keyword evidence="2" id="KW-0288">FMN</keyword>
<proteinExistence type="predicted"/>
<gene>
    <name evidence="5" type="ORF">PG986_006102</name>
</gene>
<evidence type="ECO:0000256" key="4">
    <source>
        <dbReference type="SAM" id="MobiDB-lite"/>
    </source>
</evidence>
<keyword evidence="1" id="KW-0285">Flavoprotein</keyword>
<keyword evidence="3" id="KW-0560">Oxidoreductase</keyword>
<dbReference type="PANTHER" id="PTHR32332:SF31">
    <property type="entry name" value="2-NITROPROPANE DIOXYGENASE FAMILY, PUTATIVE (AFU_ORTHOLOGUE AFUA_2G09850)-RELATED"/>
    <property type="match status" value="1"/>
</dbReference>
<evidence type="ECO:0000256" key="3">
    <source>
        <dbReference type="ARBA" id="ARBA00023002"/>
    </source>
</evidence>
<name>A0ABR1QJH6_9PEZI</name>
<dbReference type="RefSeq" id="XP_066702186.1">
    <property type="nucleotide sequence ID" value="XM_066842324.1"/>
</dbReference>
<dbReference type="GeneID" id="92075386"/>
<dbReference type="EMBL" id="JAQQWE010000004">
    <property type="protein sequence ID" value="KAK7956880.1"/>
    <property type="molecule type" value="Genomic_DNA"/>
</dbReference>
<reference evidence="5 6" key="1">
    <citation type="submission" date="2023-01" db="EMBL/GenBank/DDBJ databases">
        <title>Analysis of 21 Apiospora genomes using comparative genomics revels a genus with tremendous synthesis potential of carbohydrate active enzymes and secondary metabolites.</title>
        <authorList>
            <person name="Sorensen T."/>
        </authorList>
    </citation>
    <scope>NUCLEOTIDE SEQUENCE [LARGE SCALE GENOMIC DNA]</scope>
    <source>
        <strain evidence="5 6">CBS 24483</strain>
    </source>
</reference>
<dbReference type="PANTHER" id="PTHR32332">
    <property type="entry name" value="2-NITROPROPANE DIOXYGENASE"/>
    <property type="match status" value="1"/>
</dbReference>
<protein>
    <recommendedName>
        <fullName evidence="7">Nitronate monooxygenase domain-containing protein</fullName>
    </recommendedName>
</protein>
<dbReference type="SUPFAM" id="SSF51412">
    <property type="entry name" value="Inosine monophosphate dehydrogenase (IMPDH)"/>
    <property type="match status" value="1"/>
</dbReference>
<dbReference type="InterPro" id="IPR004136">
    <property type="entry name" value="NMO"/>
</dbReference>
<evidence type="ECO:0000313" key="5">
    <source>
        <dbReference type="EMBL" id="KAK7956880.1"/>
    </source>
</evidence>
<accession>A0ABR1QJH6</accession>
<evidence type="ECO:0000256" key="1">
    <source>
        <dbReference type="ARBA" id="ARBA00022630"/>
    </source>
</evidence>
<keyword evidence="6" id="KW-1185">Reference proteome</keyword>
<feature type="compositionally biased region" description="Acidic residues" evidence="4">
    <location>
        <begin position="314"/>
        <end position="323"/>
    </location>
</feature>
<evidence type="ECO:0008006" key="7">
    <source>
        <dbReference type="Google" id="ProtNLM"/>
    </source>
</evidence>
<dbReference type="CDD" id="cd04730">
    <property type="entry name" value="NPD_like"/>
    <property type="match status" value="1"/>
</dbReference>
<evidence type="ECO:0000313" key="6">
    <source>
        <dbReference type="Proteomes" id="UP001391051"/>
    </source>
</evidence>
<sequence>MASPQKIRTTVTDLFKINHPILLAGMNVAAGPKLAAAVTNAGGLGVIGGMSYSPEMLKEQIDEMKSYMNDKNAPFGIDLLLPQVGGNARKTNYDYTKGKLNELIDVIIESGAKLFVSAVGVPPKAVVDRLHKAGIYYMNMVGHPKHVQKCLDIGCDIICAQGGEGGGHTGDVPTTVLIPACVEICKKSKSPLTGKPVTVIAAGGIHNGNMLAASLMMGASAVWVGTRFILADEAGAPESHKEAVRTASFDDTVRTLIFTGRPLRVRTNPYIENWENERRDEIKELTAKGILPYEADLEKVMNGSDQKPPGVEEAAAESSDDDEVDDLMEQFRPYLMGKCSALVNEQKSAKAIVDEFITDATAAMSKGTQMLAKL</sequence>
<organism evidence="5 6">
    <name type="scientific">Apiospora aurea</name>
    <dbReference type="NCBI Taxonomy" id="335848"/>
    <lineage>
        <taxon>Eukaryota</taxon>
        <taxon>Fungi</taxon>
        <taxon>Dikarya</taxon>
        <taxon>Ascomycota</taxon>
        <taxon>Pezizomycotina</taxon>
        <taxon>Sordariomycetes</taxon>
        <taxon>Xylariomycetidae</taxon>
        <taxon>Amphisphaeriales</taxon>
        <taxon>Apiosporaceae</taxon>
        <taxon>Apiospora</taxon>
    </lineage>
</organism>
<comment type="caution">
    <text evidence="5">The sequence shown here is derived from an EMBL/GenBank/DDBJ whole genome shotgun (WGS) entry which is preliminary data.</text>
</comment>
<dbReference type="InterPro" id="IPR013785">
    <property type="entry name" value="Aldolase_TIM"/>
</dbReference>
<dbReference type="Pfam" id="PF03060">
    <property type="entry name" value="NMO"/>
    <property type="match status" value="1"/>
</dbReference>
<feature type="region of interest" description="Disordered" evidence="4">
    <location>
        <begin position="301"/>
        <end position="323"/>
    </location>
</feature>
<evidence type="ECO:0000256" key="2">
    <source>
        <dbReference type="ARBA" id="ARBA00022643"/>
    </source>
</evidence>
<dbReference type="Gene3D" id="3.20.20.70">
    <property type="entry name" value="Aldolase class I"/>
    <property type="match status" value="1"/>
</dbReference>